<dbReference type="EMBL" id="JAQNDO010000001">
    <property type="protein sequence ID" value="MDC0744964.1"/>
    <property type="molecule type" value="Genomic_DNA"/>
</dbReference>
<evidence type="ECO:0000313" key="2">
    <source>
        <dbReference type="EMBL" id="MDC0744964.1"/>
    </source>
</evidence>
<keyword evidence="3" id="KW-1185">Reference proteome</keyword>
<dbReference type="Proteomes" id="UP001221411">
    <property type="component" value="Unassembled WGS sequence"/>
</dbReference>
<gene>
    <name evidence="2" type="ORF">POL67_26770</name>
</gene>
<reference evidence="2 3" key="1">
    <citation type="submission" date="2022-11" db="EMBL/GenBank/DDBJ databases">
        <title>Minimal conservation of predation-associated metabolite biosynthetic gene clusters underscores biosynthetic potential of Myxococcota including descriptions for ten novel species: Archangium lansinium sp. nov., Myxococcus landrumus sp. nov., Nannocystis bai.</title>
        <authorList>
            <person name="Ahearne A."/>
            <person name="Stevens C."/>
            <person name="Dowd S."/>
        </authorList>
    </citation>
    <scope>NUCLEOTIDE SEQUENCE [LARGE SCALE GENOMIC DNA]</scope>
    <source>
        <strain evidence="2 3">RJM3</strain>
    </source>
</reference>
<feature type="region of interest" description="Disordered" evidence="1">
    <location>
        <begin position="215"/>
        <end position="240"/>
    </location>
</feature>
<sequence>MTTEPGDEHLFCNGIDGETGAYALDPPPTIAEIARVARQSLMLPGVPGPGASARSPSDPRFAPILADLAEMGWGVIFAKDTSPEVRSALEPLLALRREQAGDLFKEFTFDPATDSFRRWLARHDLAPGHFDESKVPFYLLLVGDPSAIPFEFQYLLDIDHAVGRLDLPTPADYASYARSLLAYERAGEPLQEGEVVLWGPRQDPATELSADMLLGPLASEGGSPGPSHEGRRGTRRGRSPSFRVTAHVDAGGTKANLLQTLHRGPDRRPPAMLFTASHGVCWSKGHPRQARAQGALLCQDWPIGSPIRLEHCFLADDIGADARLHGLVAFFFGCFTAGTPQKDSFLFPGAGAASSLAERPFVSPLPRRLLSHPGGGALAVIGHIDRAWRYSIKPADTSAQIQPFRASLRAILSGLPVGLATTDFSRRYATLSSHLLGIVDERRRGATSAPTGISDEELASAFIERNDAQGYVLLGDPAARLRPELFS</sequence>
<evidence type="ECO:0000256" key="1">
    <source>
        <dbReference type="SAM" id="MobiDB-lite"/>
    </source>
</evidence>
<evidence type="ECO:0008006" key="4">
    <source>
        <dbReference type="Google" id="ProtNLM"/>
    </source>
</evidence>
<evidence type="ECO:0000313" key="3">
    <source>
        <dbReference type="Proteomes" id="UP001221411"/>
    </source>
</evidence>
<protein>
    <recommendedName>
        <fullName evidence="4">Gingipain domain-containing protein</fullName>
    </recommendedName>
</protein>
<proteinExistence type="predicted"/>
<name>A0ABT5ET14_9BACT</name>
<accession>A0ABT5ET14</accession>
<organism evidence="2 3">
    <name type="scientific">Polyangium mundeleinium</name>
    <dbReference type="NCBI Taxonomy" id="2995306"/>
    <lineage>
        <taxon>Bacteria</taxon>
        <taxon>Pseudomonadati</taxon>
        <taxon>Myxococcota</taxon>
        <taxon>Polyangia</taxon>
        <taxon>Polyangiales</taxon>
        <taxon>Polyangiaceae</taxon>
        <taxon>Polyangium</taxon>
    </lineage>
</organism>
<comment type="caution">
    <text evidence="2">The sequence shown here is derived from an EMBL/GenBank/DDBJ whole genome shotgun (WGS) entry which is preliminary data.</text>
</comment>
<dbReference type="RefSeq" id="WP_271922028.1">
    <property type="nucleotide sequence ID" value="NZ_JAQNDO010000001.1"/>
</dbReference>